<dbReference type="GO" id="GO:0005886">
    <property type="term" value="C:plasma membrane"/>
    <property type="evidence" value="ECO:0007669"/>
    <property type="project" value="UniProtKB-SubCell"/>
</dbReference>
<keyword evidence="8 12" id="KW-0812">Transmembrane</keyword>
<organism evidence="13 14">
    <name type="scientific">Comamonas aquatica DA1877</name>
    <dbReference type="NCBI Taxonomy" id="1457173"/>
    <lineage>
        <taxon>Bacteria</taxon>
        <taxon>Pseudomonadati</taxon>
        <taxon>Pseudomonadota</taxon>
        <taxon>Betaproteobacteria</taxon>
        <taxon>Burkholderiales</taxon>
        <taxon>Comamonadaceae</taxon>
        <taxon>Comamonas</taxon>
    </lineage>
</organism>
<dbReference type="PATRIC" id="fig|1457173.3.peg.1921"/>
<dbReference type="GO" id="GO:0015886">
    <property type="term" value="P:heme transport"/>
    <property type="evidence" value="ECO:0007669"/>
    <property type="project" value="InterPro"/>
</dbReference>
<comment type="similarity">
    <text evidence="3 12">Belongs to the CcmD/CycX/HelD family.</text>
</comment>
<comment type="subcellular location">
    <subcellularLocation>
        <location evidence="2 12">Cell inner membrane</location>
        <topology evidence="2 12">Single-pass membrane protein</topology>
    </subcellularLocation>
</comment>
<protein>
    <recommendedName>
        <fullName evidence="4 12">Heme exporter protein D</fullName>
    </recommendedName>
</protein>
<sequence>MATHGFYIALAYGVSAALLLLEILALLWRWRRLRQGPALRDPEGDAA</sequence>
<keyword evidence="14" id="KW-1185">Reference proteome</keyword>
<comment type="function">
    <text evidence="1 12">Required for the export of heme to the periplasm for the biogenesis of c-type cytochromes.</text>
</comment>
<dbReference type="AlphaFoldDB" id="A0A014MEW8"/>
<keyword evidence="10 12" id="KW-1133">Transmembrane helix</keyword>
<evidence type="ECO:0000313" key="13">
    <source>
        <dbReference type="EMBL" id="EXU80256.1"/>
    </source>
</evidence>
<dbReference type="Proteomes" id="UP000020766">
    <property type="component" value="Unassembled WGS sequence"/>
</dbReference>
<dbReference type="GeneID" id="74939798"/>
<keyword evidence="11 12" id="KW-0472">Membrane</keyword>
<evidence type="ECO:0000256" key="7">
    <source>
        <dbReference type="ARBA" id="ARBA00022519"/>
    </source>
</evidence>
<evidence type="ECO:0000256" key="1">
    <source>
        <dbReference type="ARBA" id="ARBA00002442"/>
    </source>
</evidence>
<proteinExistence type="inferred from homology"/>
<keyword evidence="6 12" id="KW-1003">Cell membrane</keyword>
<keyword evidence="5 12" id="KW-0813">Transport</keyword>
<keyword evidence="9 12" id="KW-0201">Cytochrome c-type biogenesis</keyword>
<gene>
    <name evidence="13" type="ORF">AX13_18365</name>
</gene>
<dbReference type="NCBIfam" id="TIGR03141">
    <property type="entry name" value="cytochro_ccmD"/>
    <property type="match status" value="1"/>
</dbReference>
<evidence type="ECO:0000256" key="6">
    <source>
        <dbReference type="ARBA" id="ARBA00022475"/>
    </source>
</evidence>
<evidence type="ECO:0000256" key="8">
    <source>
        <dbReference type="ARBA" id="ARBA00022692"/>
    </source>
</evidence>
<dbReference type="RefSeq" id="WP_070356664.1">
    <property type="nucleotide sequence ID" value="NZ_JBOK01000009.1"/>
</dbReference>
<evidence type="ECO:0000256" key="10">
    <source>
        <dbReference type="ARBA" id="ARBA00022989"/>
    </source>
</evidence>
<evidence type="ECO:0000256" key="4">
    <source>
        <dbReference type="ARBA" id="ARBA00016461"/>
    </source>
</evidence>
<evidence type="ECO:0000256" key="2">
    <source>
        <dbReference type="ARBA" id="ARBA00004377"/>
    </source>
</evidence>
<evidence type="ECO:0000256" key="5">
    <source>
        <dbReference type="ARBA" id="ARBA00022448"/>
    </source>
</evidence>
<name>A0A014MEW8_9BURK</name>
<dbReference type="Pfam" id="PF04995">
    <property type="entry name" value="CcmD"/>
    <property type="match status" value="1"/>
</dbReference>
<comment type="caution">
    <text evidence="13">The sequence shown here is derived from an EMBL/GenBank/DDBJ whole genome shotgun (WGS) entry which is preliminary data.</text>
</comment>
<evidence type="ECO:0000256" key="12">
    <source>
        <dbReference type="RuleBase" id="RU363101"/>
    </source>
</evidence>
<feature type="transmembrane region" description="Helical" evidence="12">
    <location>
        <begin position="6"/>
        <end position="28"/>
    </location>
</feature>
<evidence type="ECO:0000313" key="14">
    <source>
        <dbReference type="Proteomes" id="UP000020766"/>
    </source>
</evidence>
<reference evidence="13 14" key="1">
    <citation type="submission" date="2014-01" db="EMBL/GenBank/DDBJ databases">
        <title>Interspecies Systems Biology Uncovers Metabolites Affecting C. elegans Gene Expression and Life History Traits.</title>
        <authorList>
            <person name="Watson E."/>
            <person name="Macneil L.T."/>
            <person name="Ritter A.D."/>
            <person name="Yilmaz L.S."/>
            <person name="Rosebrock A.P."/>
            <person name="Caudy A.A."/>
            <person name="Walhout A.J."/>
        </authorList>
    </citation>
    <scope>NUCLEOTIDE SEQUENCE [LARGE SCALE GENOMIC DNA]</scope>
    <source>
        <strain evidence="13 14">DA1877</strain>
    </source>
</reference>
<evidence type="ECO:0000256" key="3">
    <source>
        <dbReference type="ARBA" id="ARBA00008741"/>
    </source>
</evidence>
<evidence type="ECO:0000256" key="9">
    <source>
        <dbReference type="ARBA" id="ARBA00022748"/>
    </source>
</evidence>
<dbReference type="InterPro" id="IPR007078">
    <property type="entry name" value="Haem_export_protD_CcmD"/>
</dbReference>
<keyword evidence="7 12" id="KW-0997">Cell inner membrane</keyword>
<dbReference type="GO" id="GO:0017004">
    <property type="term" value="P:cytochrome complex assembly"/>
    <property type="evidence" value="ECO:0007669"/>
    <property type="project" value="UniProtKB-KW"/>
</dbReference>
<dbReference type="EMBL" id="JBOK01000009">
    <property type="protein sequence ID" value="EXU80256.1"/>
    <property type="molecule type" value="Genomic_DNA"/>
</dbReference>
<evidence type="ECO:0000256" key="11">
    <source>
        <dbReference type="ARBA" id="ARBA00023136"/>
    </source>
</evidence>
<accession>A0A014MEW8</accession>